<accession>A0A8X7NN23</accession>
<protein>
    <submittedName>
        <fullName evidence="1">Uncharacterized protein</fullName>
    </submittedName>
</protein>
<evidence type="ECO:0000313" key="2">
    <source>
        <dbReference type="Proteomes" id="UP000590412"/>
    </source>
</evidence>
<evidence type="ECO:0000313" key="1">
    <source>
        <dbReference type="EMBL" id="KAF6057288.1"/>
    </source>
</evidence>
<name>A0A8X7NN23_CANPA</name>
<proteinExistence type="predicted"/>
<sequence>MELINNDEMISAFLDTSICFEQLYPQLSAIPTLASITTNNTSAEPLPHLEENTVSSTRDDKFDCEPFSFCDEVTNDCTSGLQWTESCESQWAQFKVLSIANNTNLEPPPIESPFNDLPIPENLRPVEPLEVYNHEGLGDLLSIEQSPQCHKKVFSLASPLQIPDEENFIKPALTPMPDQRPQMSDINPETRQHLSLSLATRSKSFDAKQLKGKDIFTYNFTNTSKSQRFNKVSKSTKVASQQWRPPLKPSVTITSIDTFSRTSKVSSSSETISKTMVSNEEVTGTASRTPSIVNVGNPFYKPIRGKTWIPNVNRIS</sequence>
<comment type="caution">
    <text evidence="1">The sequence shown here is derived from an EMBL/GenBank/DDBJ whole genome shotgun (WGS) entry which is preliminary data.</text>
</comment>
<dbReference type="AlphaFoldDB" id="A0A8X7NN23"/>
<gene>
    <name evidence="1" type="ORF">FOB60_001843</name>
</gene>
<reference evidence="1" key="1">
    <citation type="submission" date="2020-03" db="EMBL/GenBank/DDBJ databases">
        <title>FDA dAtabase for Regulatory Grade micrObial Sequences (FDA-ARGOS): Supporting development and validation of Infectious Disease Dx tests.</title>
        <authorList>
            <person name="Campos J."/>
            <person name="Goldberg B."/>
            <person name="Tallon L."/>
            <person name="Sadzewicz L."/>
            <person name="Vavikolanu K."/>
            <person name="Mehta A."/>
            <person name="Aluvathingal J."/>
            <person name="Nadendla S."/>
            <person name="Nandy P."/>
            <person name="Geyer C."/>
            <person name="Yan Y."/>
            <person name="Sichtig H."/>
        </authorList>
    </citation>
    <scope>NUCLEOTIDE SEQUENCE [LARGE SCALE GENOMIC DNA]</scope>
    <source>
        <strain evidence="1">FDAARGOS_652</strain>
    </source>
</reference>
<organism evidence="1 2">
    <name type="scientific">Candida parapsilosis</name>
    <name type="common">Yeast</name>
    <dbReference type="NCBI Taxonomy" id="5480"/>
    <lineage>
        <taxon>Eukaryota</taxon>
        <taxon>Fungi</taxon>
        <taxon>Dikarya</taxon>
        <taxon>Ascomycota</taxon>
        <taxon>Saccharomycotina</taxon>
        <taxon>Pichiomycetes</taxon>
        <taxon>Debaryomycetaceae</taxon>
        <taxon>Candida/Lodderomyces clade</taxon>
        <taxon>Candida</taxon>
    </lineage>
</organism>
<dbReference type="OrthoDB" id="4025566at2759"/>
<dbReference type="EMBL" id="JABWAB010000003">
    <property type="protein sequence ID" value="KAF6057288.1"/>
    <property type="molecule type" value="Genomic_DNA"/>
</dbReference>
<dbReference type="Proteomes" id="UP000590412">
    <property type="component" value="Unassembled WGS sequence"/>
</dbReference>